<evidence type="ECO:0000313" key="1">
    <source>
        <dbReference type="EMBL" id="KAF2850747.1"/>
    </source>
</evidence>
<dbReference type="Proteomes" id="UP000799423">
    <property type="component" value="Unassembled WGS sequence"/>
</dbReference>
<reference evidence="1" key="1">
    <citation type="submission" date="2020-01" db="EMBL/GenBank/DDBJ databases">
        <authorList>
            <consortium name="DOE Joint Genome Institute"/>
            <person name="Haridas S."/>
            <person name="Albert R."/>
            <person name="Binder M."/>
            <person name="Bloem J."/>
            <person name="Labutti K."/>
            <person name="Salamov A."/>
            <person name="Andreopoulos B."/>
            <person name="Baker S.E."/>
            <person name="Barry K."/>
            <person name="Bills G."/>
            <person name="Bluhm B.H."/>
            <person name="Cannon C."/>
            <person name="Castanera R."/>
            <person name="Culley D.E."/>
            <person name="Daum C."/>
            <person name="Ezra D."/>
            <person name="Gonzalez J.B."/>
            <person name="Henrissat B."/>
            <person name="Kuo A."/>
            <person name="Liang C."/>
            <person name="Lipzen A."/>
            <person name="Lutzoni F."/>
            <person name="Magnuson J."/>
            <person name="Mondo S."/>
            <person name="Nolan M."/>
            <person name="Ohm R."/>
            <person name="Pangilinan J."/>
            <person name="Park H.-J."/>
            <person name="Ramirez L."/>
            <person name="Alfaro M."/>
            <person name="Sun H."/>
            <person name="Tritt A."/>
            <person name="Yoshinaga Y."/>
            <person name="Zwiers L.-H."/>
            <person name="Turgeon B.G."/>
            <person name="Goodwin S.B."/>
            <person name="Spatafora J.W."/>
            <person name="Crous P.W."/>
            <person name="Grigoriev I.V."/>
        </authorList>
    </citation>
    <scope>NUCLEOTIDE SEQUENCE</scope>
    <source>
        <strain evidence="1">IPT5</strain>
    </source>
</reference>
<proteinExistence type="predicted"/>
<name>A0A6A7B7K9_9PLEO</name>
<dbReference type="EMBL" id="MU006305">
    <property type="protein sequence ID" value="KAF2850747.1"/>
    <property type="molecule type" value="Genomic_DNA"/>
</dbReference>
<sequence length="88" mass="10289">MGMLGLVWCGVGRLPYSSCTLQAHADHRLSHMIFMYNFRSLREFSCECERERRLGLLSGAWRAYRPYNVWMGGSMTWKLGHILPFCLE</sequence>
<organism evidence="1 2">
    <name type="scientific">Plenodomus tracheiphilus IPT5</name>
    <dbReference type="NCBI Taxonomy" id="1408161"/>
    <lineage>
        <taxon>Eukaryota</taxon>
        <taxon>Fungi</taxon>
        <taxon>Dikarya</taxon>
        <taxon>Ascomycota</taxon>
        <taxon>Pezizomycotina</taxon>
        <taxon>Dothideomycetes</taxon>
        <taxon>Pleosporomycetidae</taxon>
        <taxon>Pleosporales</taxon>
        <taxon>Pleosporineae</taxon>
        <taxon>Leptosphaeriaceae</taxon>
        <taxon>Plenodomus</taxon>
    </lineage>
</organism>
<gene>
    <name evidence="1" type="ORF">T440DRAFT_83876</name>
</gene>
<dbReference type="AlphaFoldDB" id="A0A6A7B7K9"/>
<protein>
    <submittedName>
        <fullName evidence="1">Uncharacterized protein</fullName>
    </submittedName>
</protein>
<keyword evidence="2" id="KW-1185">Reference proteome</keyword>
<evidence type="ECO:0000313" key="2">
    <source>
        <dbReference type="Proteomes" id="UP000799423"/>
    </source>
</evidence>
<accession>A0A6A7B7K9</accession>